<dbReference type="PANTHER" id="PTHR31793">
    <property type="entry name" value="4-HYDROXYBENZOYL-COA THIOESTERASE FAMILY MEMBER"/>
    <property type="match status" value="1"/>
</dbReference>
<dbReference type="InterPro" id="IPR029069">
    <property type="entry name" value="HotDog_dom_sf"/>
</dbReference>
<evidence type="ECO:0000256" key="1">
    <source>
        <dbReference type="ARBA" id="ARBA00005953"/>
    </source>
</evidence>
<dbReference type="InterPro" id="IPR008272">
    <property type="entry name" value="HB-CoA_thioesterase_AS"/>
</dbReference>
<dbReference type="Proteomes" id="UP001327459">
    <property type="component" value="Chromosome"/>
</dbReference>
<proteinExistence type="inferred from homology"/>
<dbReference type="EMBL" id="CP140153">
    <property type="protein sequence ID" value="WQH17449.1"/>
    <property type="molecule type" value="Genomic_DNA"/>
</dbReference>
<name>A0ABZ0Z1N9_9GAMM</name>
<dbReference type="InterPro" id="IPR006684">
    <property type="entry name" value="YbgC/YbaW"/>
</dbReference>
<reference evidence="3 4" key="1">
    <citation type="submission" date="2023-11" db="EMBL/GenBank/DDBJ databases">
        <title>MicrobeMod: A computational toolkit for identifying prokaryotic methylation and restriction-modification with nanopore sequencing.</title>
        <authorList>
            <person name="Crits-Christoph A."/>
            <person name="Kang S.C."/>
            <person name="Lee H."/>
            <person name="Ostrov N."/>
        </authorList>
    </citation>
    <scope>NUCLEOTIDE SEQUENCE [LARGE SCALE GENOMIC DNA]</scope>
    <source>
        <strain evidence="3 4">ATCC 49870</strain>
    </source>
</reference>
<dbReference type="SUPFAM" id="SSF54637">
    <property type="entry name" value="Thioesterase/thiol ester dehydrase-isomerase"/>
    <property type="match status" value="1"/>
</dbReference>
<sequence length="144" mass="16439">MQSGGAAGLSSRDIFRWPVRVYYEDTDAGGVVYHARYLNFCERARTEWLRSRGWEQDVLRDEYQVVFVVARASLEYRRPARFNDSLNVSCEVARLRAAAIDFTQRVEHSADSTVLCGVSVRVVCVDARTFRPKPIPESILESFA</sequence>
<evidence type="ECO:0000256" key="2">
    <source>
        <dbReference type="ARBA" id="ARBA00022801"/>
    </source>
</evidence>
<dbReference type="Pfam" id="PF13279">
    <property type="entry name" value="4HBT_2"/>
    <property type="match status" value="1"/>
</dbReference>
<dbReference type="PANTHER" id="PTHR31793:SF37">
    <property type="entry name" value="ACYL-COA THIOESTER HYDROLASE YBGC"/>
    <property type="match status" value="1"/>
</dbReference>
<evidence type="ECO:0000313" key="3">
    <source>
        <dbReference type="EMBL" id="WQH17449.1"/>
    </source>
</evidence>
<keyword evidence="2" id="KW-0378">Hydrolase</keyword>
<dbReference type="PROSITE" id="PS01328">
    <property type="entry name" value="4HBCOA_THIOESTERASE"/>
    <property type="match status" value="1"/>
</dbReference>
<accession>A0ABZ0Z1N9</accession>
<dbReference type="RefSeq" id="WP_322522417.1">
    <property type="nucleotide sequence ID" value="NZ_CP140153.1"/>
</dbReference>
<gene>
    <name evidence="3" type="primary">ybgC</name>
    <name evidence="3" type="ORF">SR882_11060</name>
</gene>
<comment type="similarity">
    <text evidence="1">Belongs to the 4-hydroxybenzoyl-CoA thioesterase family.</text>
</comment>
<dbReference type="Gene3D" id="3.10.129.10">
    <property type="entry name" value="Hotdog Thioesterase"/>
    <property type="match status" value="1"/>
</dbReference>
<protein>
    <submittedName>
        <fullName evidence="3">Tol-pal system-associated acyl-CoA thioesterase</fullName>
    </submittedName>
</protein>
<dbReference type="PIRSF" id="PIRSF003230">
    <property type="entry name" value="YbgC"/>
    <property type="match status" value="1"/>
</dbReference>
<dbReference type="NCBIfam" id="TIGR00051">
    <property type="entry name" value="YbgC/FadM family acyl-CoA thioesterase"/>
    <property type="match status" value="1"/>
</dbReference>
<dbReference type="InterPro" id="IPR014166">
    <property type="entry name" value="Tol-Pal_acyl-CoA_thioesterase"/>
</dbReference>
<dbReference type="InterPro" id="IPR050563">
    <property type="entry name" value="4-hydroxybenzoyl-CoA_TE"/>
</dbReference>
<evidence type="ECO:0000313" key="4">
    <source>
        <dbReference type="Proteomes" id="UP001327459"/>
    </source>
</evidence>
<dbReference type="NCBIfam" id="TIGR02799">
    <property type="entry name" value="thio_ybgC"/>
    <property type="match status" value="1"/>
</dbReference>
<organism evidence="3 4">
    <name type="scientific">Guyparkeria halophila</name>
    <dbReference type="NCBI Taxonomy" id="47960"/>
    <lineage>
        <taxon>Bacteria</taxon>
        <taxon>Pseudomonadati</taxon>
        <taxon>Pseudomonadota</taxon>
        <taxon>Gammaproteobacteria</taxon>
        <taxon>Chromatiales</taxon>
        <taxon>Thioalkalibacteraceae</taxon>
        <taxon>Guyparkeria</taxon>
    </lineage>
</organism>
<dbReference type="CDD" id="cd00586">
    <property type="entry name" value="4HBT"/>
    <property type="match status" value="1"/>
</dbReference>
<keyword evidence="4" id="KW-1185">Reference proteome</keyword>